<keyword evidence="4" id="KW-0460">Magnesium</keyword>
<dbReference type="EMBL" id="CP070499">
    <property type="protein sequence ID" value="QSB16393.1"/>
    <property type="molecule type" value="Genomic_DNA"/>
</dbReference>
<dbReference type="GO" id="GO:0004518">
    <property type="term" value="F:nuclease activity"/>
    <property type="evidence" value="ECO:0007669"/>
    <property type="project" value="UniProtKB-KW"/>
</dbReference>
<dbReference type="InterPro" id="IPR002716">
    <property type="entry name" value="PIN_dom"/>
</dbReference>
<keyword evidence="1" id="KW-0540">Nuclease</keyword>
<proteinExistence type="predicted"/>
<dbReference type="Gene3D" id="3.40.50.1010">
    <property type="entry name" value="5'-nuclease"/>
    <property type="match status" value="1"/>
</dbReference>
<evidence type="ECO:0000256" key="3">
    <source>
        <dbReference type="ARBA" id="ARBA00022801"/>
    </source>
</evidence>
<keyword evidence="2" id="KW-0479">Metal-binding</keyword>
<evidence type="ECO:0000313" key="7">
    <source>
        <dbReference type="Proteomes" id="UP000662857"/>
    </source>
</evidence>
<dbReference type="KEGG" id="nhy:JQS43_08980"/>
<sequence length="45" mass="4925">MIVVDTGPLVAALNSDDKDHERCLRLLETHQGRLLVPGPVLTEVC</sequence>
<accession>A0A895YM52</accession>
<dbReference type="AlphaFoldDB" id="A0A895YM52"/>
<dbReference type="Proteomes" id="UP000662857">
    <property type="component" value="Chromosome"/>
</dbReference>
<dbReference type="GO" id="GO:0016787">
    <property type="term" value="F:hydrolase activity"/>
    <property type="evidence" value="ECO:0007669"/>
    <property type="project" value="UniProtKB-KW"/>
</dbReference>
<evidence type="ECO:0000256" key="1">
    <source>
        <dbReference type="ARBA" id="ARBA00022722"/>
    </source>
</evidence>
<evidence type="ECO:0000256" key="4">
    <source>
        <dbReference type="ARBA" id="ARBA00022842"/>
    </source>
</evidence>
<keyword evidence="3" id="KW-0378">Hydrolase</keyword>
<keyword evidence="7" id="KW-1185">Reference proteome</keyword>
<dbReference type="Pfam" id="PF01850">
    <property type="entry name" value="PIN"/>
    <property type="match status" value="1"/>
</dbReference>
<name>A0A895YM52_9ACTN</name>
<dbReference type="GO" id="GO:0046872">
    <property type="term" value="F:metal ion binding"/>
    <property type="evidence" value="ECO:0007669"/>
    <property type="project" value="UniProtKB-KW"/>
</dbReference>
<evidence type="ECO:0000259" key="5">
    <source>
        <dbReference type="Pfam" id="PF01850"/>
    </source>
</evidence>
<organism evidence="6 7">
    <name type="scientific">Natronosporangium hydrolyticum</name>
    <dbReference type="NCBI Taxonomy" id="2811111"/>
    <lineage>
        <taxon>Bacteria</taxon>
        <taxon>Bacillati</taxon>
        <taxon>Actinomycetota</taxon>
        <taxon>Actinomycetes</taxon>
        <taxon>Micromonosporales</taxon>
        <taxon>Micromonosporaceae</taxon>
        <taxon>Natronosporangium</taxon>
    </lineage>
</organism>
<reference evidence="6" key="1">
    <citation type="submission" date="2021-02" db="EMBL/GenBank/DDBJ databases">
        <title>Natrosporangium hydrolyticum gen. nov., sp. nov, a haloalkaliphilic actinobacterium from a soda solonchak soil.</title>
        <authorList>
            <person name="Sorokin D.Y."/>
            <person name="Khijniak T.V."/>
            <person name="Zakharycheva A.P."/>
            <person name="Boueva O.V."/>
            <person name="Ariskina E.V."/>
            <person name="Hahnke R.L."/>
            <person name="Bunk B."/>
            <person name="Sproer C."/>
            <person name="Schumann P."/>
            <person name="Evtushenko L.I."/>
            <person name="Kublanov I.V."/>
        </authorList>
    </citation>
    <scope>NUCLEOTIDE SEQUENCE</scope>
    <source>
        <strain evidence="6">DSM 106523</strain>
    </source>
</reference>
<dbReference type="SUPFAM" id="SSF88723">
    <property type="entry name" value="PIN domain-like"/>
    <property type="match status" value="1"/>
</dbReference>
<gene>
    <name evidence="6" type="ORF">JQS43_08980</name>
</gene>
<feature type="domain" description="PIN" evidence="5">
    <location>
        <begin position="2"/>
        <end position="45"/>
    </location>
</feature>
<evidence type="ECO:0000256" key="2">
    <source>
        <dbReference type="ARBA" id="ARBA00022723"/>
    </source>
</evidence>
<dbReference type="InterPro" id="IPR029060">
    <property type="entry name" value="PIN-like_dom_sf"/>
</dbReference>
<protein>
    <submittedName>
        <fullName evidence="6">Type II toxin-antitoxin system VapC family toxin</fullName>
    </submittedName>
</protein>
<evidence type="ECO:0000313" key="6">
    <source>
        <dbReference type="EMBL" id="QSB16393.1"/>
    </source>
</evidence>